<feature type="transmembrane region" description="Helical" evidence="7">
    <location>
        <begin position="12"/>
        <end position="43"/>
    </location>
</feature>
<evidence type="ECO:0000259" key="8">
    <source>
        <dbReference type="PROSITE" id="PS50928"/>
    </source>
</evidence>
<dbReference type="NCBIfam" id="TIGR01726">
    <property type="entry name" value="HEQRo_perm_3TM"/>
    <property type="match status" value="1"/>
</dbReference>
<protein>
    <submittedName>
        <fullName evidence="9">Putative ABC amino acid transporter permease/substrate-binding protein</fullName>
    </submittedName>
</protein>
<dbReference type="Pfam" id="PF00528">
    <property type="entry name" value="BPD_transp_1"/>
    <property type="match status" value="1"/>
</dbReference>
<organism evidence="9 10">
    <name type="scientific">Neobacillus bataviensis LMG 21833</name>
    <dbReference type="NCBI Taxonomy" id="1117379"/>
    <lineage>
        <taxon>Bacteria</taxon>
        <taxon>Bacillati</taxon>
        <taxon>Bacillota</taxon>
        <taxon>Bacilli</taxon>
        <taxon>Bacillales</taxon>
        <taxon>Bacillaceae</taxon>
        <taxon>Neobacillus</taxon>
    </lineage>
</organism>
<feature type="transmembrane region" description="Helical" evidence="7">
    <location>
        <begin position="72"/>
        <end position="98"/>
    </location>
</feature>
<dbReference type="RefSeq" id="WP_007086005.1">
    <property type="nucleotide sequence ID" value="NZ_AJLS01000115.1"/>
</dbReference>
<dbReference type="Gene3D" id="1.10.3720.10">
    <property type="entry name" value="MetI-like"/>
    <property type="match status" value="1"/>
</dbReference>
<evidence type="ECO:0000256" key="3">
    <source>
        <dbReference type="ARBA" id="ARBA00022475"/>
    </source>
</evidence>
<keyword evidence="5 7" id="KW-1133">Transmembrane helix</keyword>
<feature type="transmembrane region" description="Helical" evidence="7">
    <location>
        <begin position="189"/>
        <end position="210"/>
    </location>
</feature>
<keyword evidence="2 7" id="KW-0813">Transport</keyword>
<comment type="caution">
    <text evidence="9">The sequence shown here is derived from an EMBL/GenBank/DDBJ whole genome shotgun (WGS) entry which is preliminary data.</text>
</comment>
<name>K6D1R4_9BACI</name>
<keyword evidence="3" id="KW-1003">Cell membrane</keyword>
<gene>
    <name evidence="9" type="ORF">BABA_15047</name>
</gene>
<dbReference type="GO" id="GO:0006865">
    <property type="term" value="P:amino acid transport"/>
    <property type="evidence" value="ECO:0007669"/>
    <property type="project" value="TreeGrafter"/>
</dbReference>
<reference evidence="9 10" key="1">
    <citation type="journal article" date="2012" name="Front. Microbiol.">
        <title>Redundancy and modularity in membrane-associated dissimilatory nitrate reduction in Bacillus.</title>
        <authorList>
            <person name="Heylen K."/>
            <person name="Keltjens J."/>
        </authorList>
    </citation>
    <scope>NUCLEOTIDE SEQUENCE [LARGE SCALE GENOMIC DNA]</scope>
    <source>
        <strain evidence="10">LMG 21833T</strain>
    </source>
</reference>
<dbReference type="SUPFAM" id="SSF161098">
    <property type="entry name" value="MetI-like"/>
    <property type="match status" value="1"/>
</dbReference>
<keyword evidence="10" id="KW-1185">Reference proteome</keyword>
<sequence>MGFDVTFLMNTLPYLMIGLKMTLLISGISLVLSLLIGIIGALIRNMKVPIISPLVTGYVEFIRNTPLLVQIFFIYFGLPSIGVTISGPLTGIIALSLWGGAYAIENFRGGFSSVSKQLEEAGYSLGMNTFHVYRYIIIPIGFRVSFPSFSNTALSVAKNSSYLAGIGVVELTFAALDTVAVTFKTLEMFLSIGAIYLLLVWFLSFVFSLIEKKLDVTRRPAKKTLKSKSERLETSMVKVNK</sequence>
<proteinExistence type="inferred from homology"/>
<comment type="subcellular location">
    <subcellularLocation>
        <location evidence="1 7">Cell membrane</location>
        <topology evidence="1 7">Multi-pass membrane protein</topology>
    </subcellularLocation>
</comment>
<dbReference type="InterPro" id="IPR035906">
    <property type="entry name" value="MetI-like_sf"/>
</dbReference>
<evidence type="ECO:0000313" key="10">
    <source>
        <dbReference type="Proteomes" id="UP000006316"/>
    </source>
</evidence>
<dbReference type="InterPro" id="IPR000515">
    <property type="entry name" value="MetI-like"/>
</dbReference>
<dbReference type="PATRIC" id="fig|1117379.3.peg.3107"/>
<evidence type="ECO:0000256" key="4">
    <source>
        <dbReference type="ARBA" id="ARBA00022692"/>
    </source>
</evidence>
<dbReference type="AlphaFoldDB" id="K6D1R4"/>
<feature type="domain" description="ABC transmembrane type-1" evidence="8">
    <location>
        <begin position="19"/>
        <end position="207"/>
    </location>
</feature>
<feature type="transmembrane region" description="Helical" evidence="7">
    <location>
        <begin position="162"/>
        <end position="183"/>
    </location>
</feature>
<dbReference type="GO" id="GO:0022857">
    <property type="term" value="F:transmembrane transporter activity"/>
    <property type="evidence" value="ECO:0007669"/>
    <property type="project" value="InterPro"/>
</dbReference>
<dbReference type="CDD" id="cd06261">
    <property type="entry name" value="TM_PBP2"/>
    <property type="match status" value="1"/>
</dbReference>
<evidence type="ECO:0000256" key="1">
    <source>
        <dbReference type="ARBA" id="ARBA00004651"/>
    </source>
</evidence>
<evidence type="ECO:0000256" key="6">
    <source>
        <dbReference type="ARBA" id="ARBA00023136"/>
    </source>
</evidence>
<comment type="similarity">
    <text evidence="7">Belongs to the binding-protein-dependent transport system permease family.</text>
</comment>
<dbReference type="GO" id="GO:0043190">
    <property type="term" value="C:ATP-binding cassette (ABC) transporter complex"/>
    <property type="evidence" value="ECO:0007669"/>
    <property type="project" value="InterPro"/>
</dbReference>
<dbReference type="PANTHER" id="PTHR30614">
    <property type="entry name" value="MEMBRANE COMPONENT OF AMINO ACID ABC TRANSPORTER"/>
    <property type="match status" value="1"/>
</dbReference>
<dbReference type="PANTHER" id="PTHR30614:SF35">
    <property type="entry name" value="ABC TRANSPORTER PERMEASE PROTEIN"/>
    <property type="match status" value="1"/>
</dbReference>
<keyword evidence="4 7" id="KW-0812">Transmembrane</keyword>
<dbReference type="InterPro" id="IPR010065">
    <property type="entry name" value="AA_ABC_transptr_permease_3TM"/>
</dbReference>
<accession>K6D1R4</accession>
<dbReference type="PROSITE" id="PS50928">
    <property type="entry name" value="ABC_TM1"/>
    <property type="match status" value="1"/>
</dbReference>
<feature type="transmembrane region" description="Helical" evidence="7">
    <location>
        <begin position="132"/>
        <end position="150"/>
    </location>
</feature>
<dbReference type="STRING" id="1117379.BABA_15047"/>
<dbReference type="Proteomes" id="UP000006316">
    <property type="component" value="Unassembled WGS sequence"/>
</dbReference>
<dbReference type="EMBL" id="AJLS01000115">
    <property type="protein sequence ID" value="EKN66437.1"/>
    <property type="molecule type" value="Genomic_DNA"/>
</dbReference>
<evidence type="ECO:0000256" key="5">
    <source>
        <dbReference type="ARBA" id="ARBA00022989"/>
    </source>
</evidence>
<keyword evidence="6 7" id="KW-0472">Membrane</keyword>
<evidence type="ECO:0000256" key="7">
    <source>
        <dbReference type="RuleBase" id="RU363032"/>
    </source>
</evidence>
<evidence type="ECO:0000256" key="2">
    <source>
        <dbReference type="ARBA" id="ARBA00022448"/>
    </source>
</evidence>
<dbReference type="InterPro" id="IPR043429">
    <property type="entry name" value="ArtM/GltK/GlnP/TcyL/YhdX-like"/>
</dbReference>
<dbReference type="eggNOG" id="COG0765">
    <property type="taxonomic scope" value="Bacteria"/>
</dbReference>
<evidence type="ECO:0000313" key="9">
    <source>
        <dbReference type="EMBL" id="EKN66437.1"/>
    </source>
</evidence>
<dbReference type="OrthoDB" id="9805999at2"/>